<name>A0A8S9RH41_BRACR</name>
<evidence type="ECO:0000256" key="1">
    <source>
        <dbReference type="SAM" id="MobiDB-lite"/>
    </source>
</evidence>
<feature type="compositionally biased region" description="Pro residues" evidence="1">
    <location>
        <begin position="24"/>
        <end position="40"/>
    </location>
</feature>
<feature type="compositionally biased region" description="Pro residues" evidence="1">
    <location>
        <begin position="464"/>
        <end position="477"/>
    </location>
</feature>
<feature type="compositionally biased region" description="Polar residues" evidence="1">
    <location>
        <begin position="1"/>
        <end position="23"/>
    </location>
</feature>
<protein>
    <recommendedName>
        <fullName evidence="6">DUF4283 domain-containing protein</fullName>
    </recommendedName>
</protein>
<dbReference type="PANTHER" id="PTHR31286">
    <property type="entry name" value="GLYCINE-RICH CELL WALL STRUCTURAL PROTEIN 1.8-LIKE"/>
    <property type="match status" value="1"/>
</dbReference>
<dbReference type="EMBL" id="QGKX02000095">
    <property type="protein sequence ID" value="KAF3572025.1"/>
    <property type="molecule type" value="Genomic_DNA"/>
</dbReference>
<feature type="region of interest" description="Disordered" evidence="1">
    <location>
        <begin position="429"/>
        <end position="548"/>
    </location>
</feature>
<gene>
    <name evidence="4" type="ORF">F2Q69_00063092</name>
</gene>
<evidence type="ECO:0008006" key="6">
    <source>
        <dbReference type="Google" id="ProtNLM"/>
    </source>
</evidence>
<feature type="compositionally biased region" description="Polar residues" evidence="1">
    <location>
        <begin position="126"/>
        <end position="148"/>
    </location>
</feature>
<dbReference type="Proteomes" id="UP000712600">
    <property type="component" value="Unassembled WGS sequence"/>
</dbReference>
<proteinExistence type="predicted"/>
<dbReference type="PANTHER" id="PTHR31286:SF90">
    <property type="entry name" value="DUF4283 DOMAIN-CONTAINING PROTEIN"/>
    <property type="match status" value="1"/>
</dbReference>
<feature type="domain" description="Reverse transcriptase zinc-binding" evidence="2">
    <location>
        <begin position="662"/>
        <end position="721"/>
    </location>
</feature>
<feature type="compositionally biased region" description="Low complexity" evidence="1">
    <location>
        <begin position="509"/>
        <end position="522"/>
    </location>
</feature>
<dbReference type="Pfam" id="PF13966">
    <property type="entry name" value="zf-RVT"/>
    <property type="match status" value="1"/>
</dbReference>
<reference evidence="4" key="1">
    <citation type="submission" date="2019-12" db="EMBL/GenBank/DDBJ databases">
        <title>Genome sequencing and annotation of Brassica cretica.</title>
        <authorList>
            <person name="Studholme D.J."/>
            <person name="Sarris P."/>
        </authorList>
    </citation>
    <scope>NUCLEOTIDE SEQUENCE</scope>
    <source>
        <strain evidence="4">PFS-109/04</strain>
        <tissue evidence="4">Leaf</tissue>
    </source>
</reference>
<feature type="domain" description="DUF4283" evidence="3">
    <location>
        <begin position="233"/>
        <end position="313"/>
    </location>
</feature>
<dbReference type="Pfam" id="PF14111">
    <property type="entry name" value="DUF4283"/>
    <property type="match status" value="1"/>
</dbReference>
<sequence>MTNVWKTPITASAANPPSFSTGEQPPPDPFPPDPPDPQSPLSPQDYPPLSFSKTGSSTLSKKLLRNLASLPTAAIAKQQTTAVPSVSQALESSVTIPANTGSNDTVPRSGTLTFTAQKISTQAFTTIPPKSTSPVHTNKASAPHNKTTVPLLPIPSPAHETPTNPPQTPSATTPQTVPPLSAAAPVASVGPPLVERLRLAEDKTLKHLAPVSLSPSGRPRIVIPDSVFQKGAEIHKDFIVCYFNGKPPPFKQIQMVFNHMWGKGNHLEIHNNPLNRSALVRIPNAYLRQKILDKNIWYVGDSMFHTAQWSSAHSSSTPSLKAIQIWVHLTGVPLDLRHQQGLSLVAGLVGEPKETDDFTKNLVSLTLSHVKVEVDLTKPLPSIVEFERQSGEVVEVLVTYPWVPPTCSHCHEPGHIIKNCLSYTPPTVDKDAQPAAKKSHPASKPSATKCPAANYRKKPLEPQTAPPPNSSEPPPSSSTPTDNPPAVDMEIQAPSSTLSYQPPPPLPHQPLISHSPSLDLNSPDPPPQPSLKRSRSSPTFTPNHSLNPNPFAPLADLPLLKLRQEVFPLIKMSLENGESARFWHDNWTPFGSLSTFLSNSPTRFGILSKASVAWLCRNGVWRLPPARTEEQVQLHTYLTTITLTQEDDYYKWELAGKISRSFSTGEVYTYLRDDISDVTWAKTVWSPYEIPRHNFFAWLVIQNRCPTRDRLLGWGLQVPPHRITPARDWDSTVAHMIGLPRNKQRRPQTLLTLLAWKSTMYWTWMQSSQS</sequence>
<feature type="region of interest" description="Disordered" evidence="1">
    <location>
        <begin position="126"/>
        <end position="177"/>
    </location>
</feature>
<dbReference type="InterPro" id="IPR040256">
    <property type="entry name" value="At4g02000-like"/>
</dbReference>
<feature type="region of interest" description="Disordered" evidence="1">
    <location>
        <begin position="1"/>
        <end position="56"/>
    </location>
</feature>
<evidence type="ECO:0000313" key="5">
    <source>
        <dbReference type="Proteomes" id="UP000712600"/>
    </source>
</evidence>
<accession>A0A8S9RH41</accession>
<dbReference type="AlphaFoldDB" id="A0A8S9RH41"/>
<feature type="compositionally biased region" description="Low complexity" evidence="1">
    <location>
        <begin position="41"/>
        <end position="56"/>
    </location>
</feature>
<evidence type="ECO:0000259" key="2">
    <source>
        <dbReference type="Pfam" id="PF13966"/>
    </source>
</evidence>
<feature type="compositionally biased region" description="Polar residues" evidence="1">
    <location>
        <begin position="536"/>
        <end position="548"/>
    </location>
</feature>
<dbReference type="InterPro" id="IPR025558">
    <property type="entry name" value="DUF4283"/>
</dbReference>
<evidence type="ECO:0000313" key="4">
    <source>
        <dbReference type="EMBL" id="KAF3572025.1"/>
    </source>
</evidence>
<dbReference type="InterPro" id="IPR026960">
    <property type="entry name" value="RVT-Znf"/>
</dbReference>
<evidence type="ECO:0000259" key="3">
    <source>
        <dbReference type="Pfam" id="PF14111"/>
    </source>
</evidence>
<organism evidence="4 5">
    <name type="scientific">Brassica cretica</name>
    <name type="common">Mustard</name>
    <dbReference type="NCBI Taxonomy" id="69181"/>
    <lineage>
        <taxon>Eukaryota</taxon>
        <taxon>Viridiplantae</taxon>
        <taxon>Streptophyta</taxon>
        <taxon>Embryophyta</taxon>
        <taxon>Tracheophyta</taxon>
        <taxon>Spermatophyta</taxon>
        <taxon>Magnoliopsida</taxon>
        <taxon>eudicotyledons</taxon>
        <taxon>Gunneridae</taxon>
        <taxon>Pentapetalae</taxon>
        <taxon>rosids</taxon>
        <taxon>malvids</taxon>
        <taxon>Brassicales</taxon>
        <taxon>Brassicaceae</taxon>
        <taxon>Brassiceae</taxon>
        <taxon>Brassica</taxon>
    </lineage>
</organism>
<comment type="caution">
    <text evidence="4">The sequence shown here is derived from an EMBL/GenBank/DDBJ whole genome shotgun (WGS) entry which is preliminary data.</text>
</comment>